<organism evidence="2 3">
    <name type="scientific">Lactiplantibacillus nangangensis</name>
    <dbReference type="NCBI Taxonomy" id="2559917"/>
    <lineage>
        <taxon>Bacteria</taxon>
        <taxon>Bacillati</taxon>
        <taxon>Bacillota</taxon>
        <taxon>Bacilli</taxon>
        <taxon>Lactobacillales</taxon>
        <taxon>Lactobacillaceae</taxon>
        <taxon>Lactiplantibacillus</taxon>
    </lineage>
</organism>
<keyword evidence="1" id="KW-0812">Transmembrane</keyword>
<feature type="transmembrane region" description="Helical" evidence="1">
    <location>
        <begin position="67"/>
        <end position="86"/>
    </location>
</feature>
<evidence type="ECO:0000256" key="1">
    <source>
        <dbReference type="SAM" id="Phobius"/>
    </source>
</evidence>
<reference evidence="3" key="1">
    <citation type="journal article" date="2019" name="Int. J. Syst. Evol. Microbiol.">
        <title>The Global Catalogue of Microorganisms (GCM) 10K type strain sequencing project: providing services to taxonomists for standard genome sequencing and annotation.</title>
        <authorList>
            <consortium name="The Broad Institute Genomics Platform"/>
            <consortium name="The Broad Institute Genome Sequencing Center for Infectious Disease"/>
            <person name="Wu L."/>
            <person name="Ma J."/>
        </authorList>
    </citation>
    <scope>NUCLEOTIDE SEQUENCE [LARGE SCALE GENOMIC DNA]</scope>
    <source>
        <strain evidence="3">CCM 8930</strain>
    </source>
</reference>
<feature type="transmembrane region" description="Helical" evidence="1">
    <location>
        <begin position="12"/>
        <end position="29"/>
    </location>
</feature>
<accession>A0ABW1SI74</accession>
<proteinExistence type="predicted"/>
<name>A0ABW1SI74_9LACO</name>
<evidence type="ECO:0008006" key="4">
    <source>
        <dbReference type="Google" id="ProtNLM"/>
    </source>
</evidence>
<evidence type="ECO:0000313" key="2">
    <source>
        <dbReference type="EMBL" id="MFC6200994.1"/>
    </source>
</evidence>
<dbReference type="Proteomes" id="UP001596171">
    <property type="component" value="Unassembled WGS sequence"/>
</dbReference>
<evidence type="ECO:0000313" key="3">
    <source>
        <dbReference type="Proteomes" id="UP001596171"/>
    </source>
</evidence>
<keyword evidence="3" id="KW-1185">Reference proteome</keyword>
<feature type="transmembrane region" description="Helical" evidence="1">
    <location>
        <begin position="35"/>
        <end position="55"/>
    </location>
</feature>
<gene>
    <name evidence="2" type="ORF">ACFP1L_03665</name>
</gene>
<sequence>MTTSEIRYPITKLKVAFVTLVSGLLVLTVSFSQEWLLAGLAFSSLLVLNGQFLIFADTRDRQPLNRISLGLTLLLLVVSVLKFVFITSL</sequence>
<dbReference type="EMBL" id="JBHSSE010000008">
    <property type="protein sequence ID" value="MFC6200994.1"/>
    <property type="molecule type" value="Genomic_DNA"/>
</dbReference>
<protein>
    <recommendedName>
        <fullName evidence="4">Integral membrane protein</fullName>
    </recommendedName>
</protein>
<keyword evidence="1" id="KW-1133">Transmembrane helix</keyword>
<keyword evidence="1" id="KW-0472">Membrane</keyword>
<comment type="caution">
    <text evidence="2">The sequence shown here is derived from an EMBL/GenBank/DDBJ whole genome shotgun (WGS) entry which is preliminary data.</text>
</comment>
<dbReference type="RefSeq" id="WP_137616922.1">
    <property type="nucleotide sequence ID" value="NZ_BJDI01000014.1"/>
</dbReference>